<comment type="caution">
    <text evidence="10">The sequence shown here is derived from an EMBL/GenBank/DDBJ whole genome shotgun (WGS) entry which is preliminary data.</text>
</comment>
<keyword evidence="3" id="KW-0489">Methyltransferase</keyword>
<dbReference type="PANTHER" id="PTHR44307">
    <property type="entry name" value="PHOSPHOETHANOLAMINE METHYLTRANSFERASE"/>
    <property type="match status" value="1"/>
</dbReference>
<organism evidence="10 11">
    <name type="scientific">Polysphondylium violaceum</name>
    <dbReference type="NCBI Taxonomy" id="133409"/>
    <lineage>
        <taxon>Eukaryota</taxon>
        <taxon>Amoebozoa</taxon>
        <taxon>Evosea</taxon>
        <taxon>Eumycetozoa</taxon>
        <taxon>Dictyostelia</taxon>
        <taxon>Dictyosteliales</taxon>
        <taxon>Dictyosteliaceae</taxon>
        <taxon>Polysphondylium</taxon>
    </lineage>
</organism>
<name>A0A8J4V102_9MYCE</name>
<dbReference type="SUPFAM" id="SSF53335">
    <property type="entry name" value="S-adenosyl-L-methionine-dependent methyltransferases"/>
    <property type="match status" value="1"/>
</dbReference>
<protein>
    <recommendedName>
        <fullName evidence="5">phosphoethanolamine N-methyltransferase</fullName>
        <ecNumber evidence="5">2.1.1.103</ecNumber>
    </recommendedName>
</protein>
<dbReference type="InterPro" id="IPR029063">
    <property type="entry name" value="SAM-dependent_MTases_sf"/>
</dbReference>
<dbReference type="EC" id="2.1.1.103" evidence="5"/>
<evidence type="ECO:0000313" key="11">
    <source>
        <dbReference type="Proteomes" id="UP000695562"/>
    </source>
</evidence>
<dbReference type="InterPro" id="IPR041698">
    <property type="entry name" value="Methyltransf_25"/>
</dbReference>
<dbReference type="Gene3D" id="3.40.50.150">
    <property type="entry name" value="Vaccinia Virus protein VP39"/>
    <property type="match status" value="1"/>
</dbReference>
<gene>
    <name evidence="10" type="ORF">CYY_002193</name>
</gene>
<evidence type="ECO:0000313" key="10">
    <source>
        <dbReference type="EMBL" id="KAF2076515.1"/>
    </source>
</evidence>
<dbReference type="GO" id="GO:0000234">
    <property type="term" value="F:phosphoethanolamine N-methyltransferase activity"/>
    <property type="evidence" value="ECO:0007669"/>
    <property type="project" value="UniProtKB-EC"/>
</dbReference>
<reference evidence="10" key="1">
    <citation type="submission" date="2020-01" db="EMBL/GenBank/DDBJ databases">
        <title>Development of genomics and gene disruption for Polysphondylium violaceum indicates a role for the polyketide synthase stlB in stalk morphogenesis.</title>
        <authorList>
            <person name="Narita B."/>
            <person name="Kawabe Y."/>
            <person name="Kin K."/>
            <person name="Saito T."/>
            <person name="Gibbs R."/>
            <person name="Kuspa A."/>
            <person name="Muzny D."/>
            <person name="Queller D."/>
            <person name="Richards S."/>
            <person name="Strassman J."/>
            <person name="Sucgang R."/>
            <person name="Worley K."/>
            <person name="Schaap P."/>
        </authorList>
    </citation>
    <scope>NUCLEOTIDE SEQUENCE</scope>
    <source>
        <strain evidence="10">QSvi11</strain>
    </source>
</reference>
<accession>A0A8J4V102</accession>
<dbReference type="GO" id="GO:0032259">
    <property type="term" value="P:methylation"/>
    <property type="evidence" value="ECO:0007669"/>
    <property type="project" value="UniProtKB-KW"/>
</dbReference>
<comment type="catalytic activity">
    <reaction evidence="6">
        <text>N,N-dimethylethanolamine phosphate + S-adenosyl-L-methionine = phosphocholine + S-adenosyl-L-homocysteine + H(+)</text>
        <dbReference type="Rhea" id="RHEA:25325"/>
        <dbReference type="ChEBI" id="CHEBI:15378"/>
        <dbReference type="ChEBI" id="CHEBI:57856"/>
        <dbReference type="ChEBI" id="CHEBI:58641"/>
        <dbReference type="ChEBI" id="CHEBI:59789"/>
        <dbReference type="ChEBI" id="CHEBI:295975"/>
        <dbReference type="EC" id="2.1.1.103"/>
    </reaction>
    <physiologicalReaction direction="left-to-right" evidence="6">
        <dbReference type="Rhea" id="RHEA:25326"/>
    </physiologicalReaction>
</comment>
<evidence type="ECO:0000256" key="4">
    <source>
        <dbReference type="ARBA" id="ARBA00022679"/>
    </source>
</evidence>
<evidence type="ECO:0000259" key="9">
    <source>
        <dbReference type="Pfam" id="PF13649"/>
    </source>
</evidence>
<dbReference type="Proteomes" id="UP000695562">
    <property type="component" value="Unassembled WGS sequence"/>
</dbReference>
<dbReference type="PANTHER" id="PTHR44307:SF2">
    <property type="entry name" value="PHOSPHOETHANOLAMINE METHYLTRANSFERASE ISOFORM X1"/>
    <property type="match status" value="1"/>
</dbReference>
<dbReference type="CDD" id="cd02440">
    <property type="entry name" value="AdoMet_MTases"/>
    <property type="match status" value="1"/>
</dbReference>
<feature type="domain" description="Methyltransferase" evidence="9">
    <location>
        <begin position="53"/>
        <end position="152"/>
    </location>
</feature>
<dbReference type="Pfam" id="PF13649">
    <property type="entry name" value="Methyltransf_25"/>
    <property type="match status" value="1"/>
</dbReference>
<comment type="catalytic activity">
    <reaction evidence="8">
        <text>N-methylethanolamine phosphate + S-adenosyl-L-methionine = N,N-dimethylethanolamine phosphate + S-adenosyl-L-homocysteine + H(+)</text>
        <dbReference type="Rhea" id="RHEA:25321"/>
        <dbReference type="ChEBI" id="CHEBI:15378"/>
        <dbReference type="ChEBI" id="CHEBI:57781"/>
        <dbReference type="ChEBI" id="CHEBI:57856"/>
        <dbReference type="ChEBI" id="CHEBI:58641"/>
        <dbReference type="ChEBI" id="CHEBI:59789"/>
        <dbReference type="EC" id="2.1.1.103"/>
    </reaction>
    <physiologicalReaction direction="left-to-right" evidence="8">
        <dbReference type="Rhea" id="RHEA:25322"/>
    </physiologicalReaction>
</comment>
<evidence type="ECO:0000256" key="3">
    <source>
        <dbReference type="ARBA" id="ARBA00022603"/>
    </source>
</evidence>
<comment type="pathway">
    <text evidence="1">Phospholipid metabolism; phosphatidylcholine biosynthesis.</text>
</comment>
<comment type="catalytic activity">
    <reaction evidence="7">
        <text>phosphoethanolamine + S-adenosyl-L-methionine = N-methylethanolamine phosphate + S-adenosyl-L-homocysteine + H(+)</text>
        <dbReference type="Rhea" id="RHEA:20365"/>
        <dbReference type="ChEBI" id="CHEBI:15378"/>
        <dbReference type="ChEBI" id="CHEBI:57781"/>
        <dbReference type="ChEBI" id="CHEBI:57856"/>
        <dbReference type="ChEBI" id="CHEBI:58190"/>
        <dbReference type="ChEBI" id="CHEBI:59789"/>
        <dbReference type="EC" id="2.1.1.103"/>
    </reaction>
    <physiologicalReaction direction="left-to-right" evidence="7">
        <dbReference type="Rhea" id="RHEA:20366"/>
    </physiologicalReaction>
</comment>
<evidence type="ECO:0000256" key="5">
    <source>
        <dbReference type="ARBA" id="ARBA00035674"/>
    </source>
</evidence>
<evidence type="ECO:0000256" key="7">
    <source>
        <dbReference type="ARBA" id="ARBA00047622"/>
    </source>
</evidence>
<evidence type="ECO:0000256" key="8">
    <source>
        <dbReference type="ARBA" id="ARBA00047841"/>
    </source>
</evidence>
<evidence type="ECO:0000256" key="1">
    <source>
        <dbReference type="ARBA" id="ARBA00004969"/>
    </source>
</evidence>
<keyword evidence="11" id="KW-1185">Reference proteome</keyword>
<dbReference type="AlphaFoldDB" id="A0A8J4V102"/>
<sequence length="283" mass="31082">MSKLHADQTPEGWDKTTNKYAGKFAKNGFTGKYANDALDLTMGKEITRPNVRVLDVACGAGALSLNALDRVKQSENSLVIATDFSLNMVECVREVIKEEQLTGIEANVMDGQNMTNIVNDSIDYAYSIFGAIFFPDKKKGFSEFYRVLKPNGQVAISSWCYDSAICQIFIHGLEHFGIDVEKSPLKETGLSLADRDAFKAQLEQAGFADVHIHRVVHEMVIPNATDLVAMFQSNPAYESIIAALPPHSTSKSEFDATITQHILDVFPSLVLPSPSFIGVGTKK</sequence>
<dbReference type="EMBL" id="AJWJ01000058">
    <property type="protein sequence ID" value="KAF2076515.1"/>
    <property type="molecule type" value="Genomic_DNA"/>
</dbReference>
<dbReference type="OrthoDB" id="18809at2759"/>
<evidence type="ECO:0000256" key="2">
    <source>
        <dbReference type="ARBA" id="ARBA00005189"/>
    </source>
</evidence>
<proteinExistence type="predicted"/>
<keyword evidence="4" id="KW-0808">Transferase</keyword>
<comment type="pathway">
    <text evidence="2">Lipid metabolism.</text>
</comment>
<evidence type="ECO:0000256" key="6">
    <source>
        <dbReference type="ARBA" id="ARBA00047619"/>
    </source>
</evidence>